<feature type="transmembrane region" description="Helical" evidence="9">
    <location>
        <begin position="422"/>
        <end position="441"/>
    </location>
</feature>
<feature type="chain" id="PRO_5043786056" description="Cation/H+ exchanger transmembrane domain-containing protein" evidence="10">
    <location>
        <begin position="27"/>
        <end position="576"/>
    </location>
</feature>
<feature type="transmembrane region" description="Helical" evidence="9">
    <location>
        <begin position="508"/>
        <end position="527"/>
    </location>
</feature>
<keyword evidence="7" id="KW-0406">Ion transport</keyword>
<feature type="transmembrane region" description="Helical" evidence="9">
    <location>
        <begin position="266"/>
        <end position="284"/>
    </location>
</feature>
<evidence type="ECO:0000256" key="2">
    <source>
        <dbReference type="ARBA" id="ARBA00022448"/>
    </source>
</evidence>
<dbReference type="GO" id="GO:0016020">
    <property type="term" value="C:membrane"/>
    <property type="evidence" value="ECO:0007669"/>
    <property type="project" value="UniProtKB-SubCell"/>
</dbReference>
<dbReference type="PANTHER" id="PTHR16254">
    <property type="entry name" value="POTASSIUM/PROTON ANTIPORTER-RELATED"/>
    <property type="match status" value="1"/>
</dbReference>
<dbReference type="Gene3D" id="1.20.1530.20">
    <property type="match status" value="1"/>
</dbReference>
<feature type="transmembrane region" description="Helical" evidence="9">
    <location>
        <begin position="233"/>
        <end position="254"/>
    </location>
</feature>
<dbReference type="AlphaFoldDB" id="A0AAV3PKG0"/>
<evidence type="ECO:0000256" key="6">
    <source>
        <dbReference type="ARBA" id="ARBA00022989"/>
    </source>
</evidence>
<name>A0AAV3PKG0_LITER</name>
<protein>
    <recommendedName>
        <fullName evidence="11">Cation/H+ exchanger transmembrane domain-containing protein</fullName>
    </recommendedName>
</protein>
<evidence type="ECO:0000259" key="11">
    <source>
        <dbReference type="Pfam" id="PF00999"/>
    </source>
</evidence>
<sequence>MQTLMKLRSLCIILVFFCFFFTISISDPLTHDDVVNGTDSKLNETEKGGSFAEIIDRALEKEFNETEEQPEDIDHGSFNNSVAEQQAILETVARVKPKKNETKDEKSFKFHDVFNLDNDNQQEDTPTLIDRKDNVFIMSNRKSKFPVLQLDLRLISDLVVVIVSATCGGIAFACAGQPVITGYLLAGSIIGPGGLSVVSEMVQVETVAQFGVIFLLFALGLEFSSAKLRIVRAVALLGGLLQIFLFMCLCGITASLCGGEASEGVFVGVFLSMSSTAVVLKFLMEKNSISTIHGQVTIGTLILQDCAVGLLFALLPILGGTTGVLQGIVSMAKSLMTLMVFLVILTVLSRTFIPWLLKLMISLSSQNNELYQLASVAFCLLVAWCSDKLGLSLELGSFAAGVMISTTDLGQFTLEQVEPIRNLFAALFLSSIGMLIHVHFLWNHIDILLAAVILVIVIKTIVVAVVVKGFGYGNKTSLLVGMSLAQIGEFAFVLLSRASNHHLIEGKVYMLLLGTTALSLVTTPLLFKMIPAVVRLGVLLKWFSPDPSTEIGLKGDIPLSESAKRLSVMVQGSHTL</sequence>
<dbReference type="GO" id="GO:0015386">
    <property type="term" value="F:potassium:proton antiporter activity"/>
    <property type="evidence" value="ECO:0007669"/>
    <property type="project" value="InterPro"/>
</dbReference>
<keyword evidence="3" id="KW-0050">Antiport</keyword>
<gene>
    <name evidence="12" type="ORF">LIER_10205</name>
</gene>
<reference evidence="12 13" key="1">
    <citation type="submission" date="2024-01" db="EMBL/GenBank/DDBJ databases">
        <title>The complete chloroplast genome sequence of Lithospermum erythrorhizon: insights into the phylogenetic relationship among Boraginaceae species and the maternal lineages of purple gromwells.</title>
        <authorList>
            <person name="Okada T."/>
            <person name="Watanabe K."/>
        </authorList>
    </citation>
    <scope>NUCLEOTIDE SEQUENCE [LARGE SCALE GENOMIC DNA]</scope>
</reference>
<dbReference type="InterPro" id="IPR038770">
    <property type="entry name" value="Na+/solute_symporter_sf"/>
</dbReference>
<organism evidence="12 13">
    <name type="scientific">Lithospermum erythrorhizon</name>
    <name type="common">Purple gromwell</name>
    <name type="synonym">Lithospermum officinale var. erythrorhizon</name>
    <dbReference type="NCBI Taxonomy" id="34254"/>
    <lineage>
        <taxon>Eukaryota</taxon>
        <taxon>Viridiplantae</taxon>
        <taxon>Streptophyta</taxon>
        <taxon>Embryophyta</taxon>
        <taxon>Tracheophyta</taxon>
        <taxon>Spermatophyta</taxon>
        <taxon>Magnoliopsida</taxon>
        <taxon>eudicotyledons</taxon>
        <taxon>Gunneridae</taxon>
        <taxon>Pentapetalae</taxon>
        <taxon>asterids</taxon>
        <taxon>lamiids</taxon>
        <taxon>Boraginales</taxon>
        <taxon>Boraginaceae</taxon>
        <taxon>Boraginoideae</taxon>
        <taxon>Lithospermeae</taxon>
        <taxon>Lithospermum</taxon>
    </lineage>
</organism>
<accession>A0AAV3PKG0</accession>
<evidence type="ECO:0000256" key="1">
    <source>
        <dbReference type="ARBA" id="ARBA00004141"/>
    </source>
</evidence>
<evidence type="ECO:0000256" key="5">
    <source>
        <dbReference type="ARBA" id="ARBA00022729"/>
    </source>
</evidence>
<feature type="transmembrane region" description="Helical" evidence="9">
    <location>
        <begin position="478"/>
        <end position="496"/>
    </location>
</feature>
<feature type="transmembrane region" description="Helical" evidence="9">
    <location>
        <begin position="447"/>
        <end position="466"/>
    </location>
</feature>
<evidence type="ECO:0000313" key="12">
    <source>
        <dbReference type="EMBL" id="GAA0151496.1"/>
    </source>
</evidence>
<keyword evidence="13" id="KW-1185">Reference proteome</keyword>
<dbReference type="Proteomes" id="UP001454036">
    <property type="component" value="Unassembled WGS sequence"/>
</dbReference>
<evidence type="ECO:0000256" key="10">
    <source>
        <dbReference type="SAM" id="SignalP"/>
    </source>
</evidence>
<feature type="signal peptide" evidence="10">
    <location>
        <begin position="1"/>
        <end position="26"/>
    </location>
</feature>
<dbReference type="InterPro" id="IPR045158">
    <property type="entry name" value="KEA4/5/6-like"/>
</dbReference>
<evidence type="ECO:0000256" key="3">
    <source>
        <dbReference type="ARBA" id="ARBA00022449"/>
    </source>
</evidence>
<evidence type="ECO:0000313" key="13">
    <source>
        <dbReference type="Proteomes" id="UP001454036"/>
    </source>
</evidence>
<feature type="domain" description="Cation/H+ exchanger transmembrane" evidence="11">
    <location>
        <begin position="162"/>
        <end position="528"/>
    </location>
</feature>
<evidence type="ECO:0000256" key="8">
    <source>
        <dbReference type="ARBA" id="ARBA00023136"/>
    </source>
</evidence>
<dbReference type="InterPro" id="IPR006153">
    <property type="entry name" value="Cation/H_exchanger_TM"/>
</dbReference>
<evidence type="ECO:0000256" key="9">
    <source>
        <dbReference type="SAM" id="Phobius"/>
    </source>
</evidence>
<feature type="transmembrane region" description="Helical" evidence="9">
    <location>
        <begin position="154"/>
        <end position="173"/>
    </location>
</feature>
<comment type="caution">
    <text evidence="12">The sequence shown here is derived from an EMBL/GenBank/DDBJ whole genome shotgun (WGS) entry which is preliminary data.</text>
</comment>
<feature type="transmembrane region" description="Helical" evidence="9">
    <location>
        <begin position="204"/>
        <end position="221"/>
    </location>
</feature>
<evidence type="ECO:0000256" key="7">
    <source>
        <dbReference type="ARBA" id="ARBA00023065"/>
    </source>
</evidence>
<dbReference type="EMBL" id="BAABME010001797">
    <property type="protein sequence ID" value="GAA0151496.1"/>
    <property type="molecule type" value="Genomic_DNA"/>
</dbReference>
<feature type="transmembrane region" description="Helical" evidence="9">
    <location>
        <begin position="180"/>
        <end position="198"/>
    </location>
</feature>
<dbReference type="Pfam" id="PF00999">
    <property type="entry name" value="Na_H_Exchanger"/>
    <property type="match status" value="1"/>
</dbReference>
<feature type="transmembrane region" description="Helical" evidence="9">
    <location>
        <begin position="338"/>
        <end position="357"/>
    </location>
</feature>
<keyword evidence="5 10" id="KW-0732">Signal</keyword>
<evidence type="ECO:0000256" key="4">
    <source>
        <dbReference type="ARBA" id="ARBA00022692"/>
    </source>
</evidence>
<keyword evidence="4 9" id="KW-0812">Transmembrane</keyword>
<proteinExistence type="predicted"/>
<comment type="subcellular location">
    <subcellularLocation>
        <location evidence="1">Membrane</location>
        <topology evidence="1">Multi-pass membrane protein</topology>
    </subcellularLocation>
</comment>
<keyword evidence="8 9" id="KW-0472">Membrane</keyword>
<keyword evidence="6 9" id="KW-1133">Transmembrane helix</keyword>
<keyword evidence="2" id="KW-0813">Transport</keyword>
<dbReference type="PANTHER" id="PTHR16254:SF14">
    <property type="entry name" value="TRANSMEMBRANE AND COILED-COIL DOMAIN-CONTAINING PROTEIN 3"/>
    <property type="match status" value="1"/>
</dbReference>